<keyword evidence="3" id="KW-0539">Nucleus</keyword>
<dbReference type="PANTHER" id="PTHR23196">
    <property type="entry name" value="PAX TRANSCRIPTION ACTIVATION DOMAIN INTERACTING PROTEIN"/>
    <property type="match status" value="1"/>
</dbReference>
<comment type="caution">
    <text evidence="5">The sequence shown here is derived from an EMBL/GenBank/DDBJ whole genome shotgun (WGS) entry which is preliminary data.</text>
</comment>
<dbReference type="PANTHER" id="PTHR23196:SF8">
    <property type="entry name" value="N-ACETYLTRANSFERASE"/>
    <property type="match status" value="1"/>
</dbReference>
<name>A0A2P6SMG7_ROSCH</name>
<dbReference type="Proteomes" id="UP000238479">
    <property type="component" value="Chromosome 1"/>
</dbReference>
<keyword evidence="6" id="KW-1185">Reference proteome</keyword>
<dbReference type="GO" id="GO:0016747">
    <property type="term" value="F:acyltransferase activity, transferring groups other than amino-acyl groups"/>
    <property type="evidence" value="ECO:0007669"/>
    <property type="project" value="InterPro"/>
</dbReference>
<evidence type="ECO:0000313" key="5">
    <source>
        <dbReference type="EMBL" id="PRQ59874.1"/>
    </source>
</evidence>
<organism evidence="5 6">
    <name type="scientific">Rosa chinensis</name>
    <name type="common">China rose</name>
    <dbReference type="NCBI Taxonomy" id="74649"/>
    <lineage>
        <taxon>Eukaryota</taxon>
        <taxon>Viridiplantae</taxon>
        <taxon>Streptophyta</taxon>
        <taxon>Embryophyta</taxon>
        <taxon>Tracheophyta</taxon>
        <taxon>Spermatophyta</taxon>
        <taxon>Magnoliopsida</taxon>
        <taxon>eudicotyledons</taxon>
        <taxon>Gunneridae</taxon>
        <taxon>Pentapetalae</taxon>
        <taxon>rosids</taxon>
        <taxon>fabids</taxon>
        <taxon>Rosales</taxon>
        <taxon>Rosaceae</taxon>
        <taxon>Rosoideae</taxon>
        <taxon>Rosoideae incertae sedis</taxon>
        <taxon>Rosa</taxon>
    </lineage>
</organism>
<dbReference type="STRING" id="74649.A0A2P6SMG7"/>
<dbReference type="InterPro" id="IPR000182">
    <property type="entry name" value="GNAT_dom"/>
</dbReference>
<evidence type="ECO:0000313" key="6">
    <source>
        <dbReference type="Proteomes" id="UP000238479"/>
    </source>
</evidence>
<evidence type="ECO:0000256" key="2">
    <source>
        <dbReference type="ARBA" id="ARBA00022763"/>
    </source>
</evidence>
<feature type="domain" description="N-acetyltransferase" evidence="4">
    <location>
        <begin position="1"/>
        <end position="88"/>
    </location>
</feature>
<evidence type="ECO:0000256" key="1">
    <source>
        <dbReference type="ARBA" id="ARBA00004123"/>
    </source>
</evidence>
<dbReference type="InterPro" id="IPR016181">
    <property type="entry name" value="Acyl_CoA_acyltransferase"/>
</dbReference>
<dbReference type="InterPro" id="IPR051579">
    <property type="entry name" value="DDR_Transcriptional_Reg"/>
</dbReference>
<dbReference type="EMBL" id="PDCK01000039">
    <property type="protein sequence ID" value="PRQ59874.1"/>
    <property type="molecule type" value="Genomic_DNA"/>
</dbReference>
<sequence>MLLWLSALLKQVIAAITYQIVPTDTQYAEIPIAAVSSMYQHKGFGSSLLLELKKRLQSVGICTIFCWGDKESEGFWLKQIRMTRIWIG</sequence>
<accession>A0A2P6SMG7</accession>
<keyword evidence="2" id="KW-0227">DNA damage</keyword>
<evidence type="ECO:0000259" key="4">
    <source>
        <dbReference type="PROSITE" id="PS51186"/>
    </source>
</evidence>
<dbReference type="GO" id="GO:0006974">
    <property type="term" value="P:DNA damage response"/>
    <property type="evidence" value="ECO:0007669"/>
    <property type="project" value="UniProtKB-KW"/>
</dbReference>
<dbReference type="SUPFAM" id="SSF55729">
    <property type="entry name" value="Acyl-CoA N-acyltransferases (Nat)"/>
    <property type="match status" value="1"/>
</dbReference>
<dbReference type="Gramene" id="PRQ59874">
    <property type="protein sequence ID" value="PRQ59874"/>
    <property type="gene ID" value="RchiOBHm_Chr1g0374991"/>
</dbReference>
<dbReference type="CDD" id="cd04301">
    <property type="entry name" value="NAT_SF"/>
    <property type="match status" value="1"/>
</dbReference>
<dbReference type="GO" id="GO:0005634">
    <property type="term" value="C:nucleus"/>
    <property type="evidence" value="ECO:0007669"/>
    <property type="project" value="UniProtKB-SubCell"/>
</dbReference>
<reference evidence="5 6" key="1">
    <citation type="journal article" date="2018" name="Nat. Genet.">
        <title>The Rosa genome provides new insights in the design of modern roses.</title>
        <authorList>
            <person name="Bendahmane M."/>
        </authorList>
    </citation>
    <scope>NUCLEOTIDE SEQUENCE [LARGE SCALE GENOMIC DNA]</scope>
    <source>
        <strain evidence="6">cv. Old Blush</strain>
    </source>
</reference>
<comment type="subcellular location">
    <subcellularLocation>
        <location evidence="1">Nucleus</location>
    </subcellularLocation>
</comment>
<proteinExistence type="predicted"/>
<dbReference type="Gene3D" id="3.40.630.30">
    <property type="match status" value="1"/>
</dbReference>
<dbReference type="Pfam" id="PF00583">
    <property type="entry name" value="Acetyltransf_1"/>
    <property type="match status" value="1"/>
</dbReference>
<protein>
    <submittedName>
        <fullName evidence="5">Putative transcription regulator GNAT family</fullName>
    </submittedName>
</protein>
<dbReference type="PROSITE" id="PS51186">
    <property type="entry name" value="GNAT"/>
    <property type="match status" value="1"/>
</dbReference>
<gene>
    <name evidence="5" type="ORF">RchiOBHm_Chr1g0374991</name>
</gene>
<dbReference type="AlphaFoldDB" id="A0A2P6SMG7"/>
<evidence type="ECO:0000256" key="3">
    <source>
        <dbReference type="ARBA" id="ARBA00023242"/>
    </source>
</evidence>